<dbReference type="RefSeq" id="WP_315697469.1">
    <property type="nucleotide sequence ID" value="NZ_JANSLM010000021.1"/>
</dbReference>
<name>A0AAP5QF48_9BURK</name>
<gene>
    <name evidence="2" type="ORF">ParKJ_36950</name>
</gene>
<evidence type="ECO:0000256" key="1">
    <source>
        <dbReference type="SAM" id="MobiDB-lite"/>
    </source>
</evidence>
<proteinExistence type="predicted"/>
<protein>
    <submittedName>
        <fullName evidence="2">Uncharacterized protein</fullName>
    </submittedName>
</protein>
<dbReference type="EMBL" id="JANSLM010000021">
    <property type="protein sequence ID" value="MDT8843031.1"/>
    <property type="molecule type" value="Genomic_DNA"/>
</dbReference>
<reference evidence="2" key="1">
    <citation type="submission" date="2022-08" db="EMBL/GenBank/DDBJ databases">
        <authorList>
            <person name="Kim S.-J."/>
        </authorList>
    </citation>
    <scope>NUCLEOTIDE SEQUENCE</scope>
    <source>
        <strain evidence="2">KJ</strain>
    </source>
</reference>
<feature type="region of interest" description="Disordered" evidence="1">
    <location>
        <begin position="1"/>
        <end position="29"/>
    </location>
</feature>
<dbReference type="Proteomes" id="UP001246473">
    <property type="component" value="Unassembled WGS sequence"/>
</dbReference>
<sequence>MDRIARSSIARQLAGSSGGQTGLPLNGAAPVTAPATAPVPVAIRPPLAHPRAEPVRFVGAFSDVTGQSVLYEYRNASYPAHVGARLLNGWTVKSVNGFVVTVTEGTGKAARTWTETISGGTPAQDSQQTAATNLLARGMPDLSGPLPPSLPLSAVGR</sequence>
<evidence type="ECO:0000313" key="2">
    <source>
        <dbReference type="EMBL" id="MDT8843031.1"/>
    </source>
</evidence>
<organism evidence="2 3">
    <name type="scientific">Paraburkholderia fungorum</name>
    <dbReference type="NCBI Taxonomy" id="134537"/>
    <lineage>
        <taxon>Bacteria</taxon>
        <taxon>Pseudomonadati</taxon>
        <taxon>Pseudomonadota</taxon>
        <taxon>Betaproteobacteria</taxon>
        <taxon>Burkholderiales</taxon>
        <taxon>Burkholderiaceae</taxon>
        <taxon>Paraburkholderia</taxon>
    </lineage>
</organism>
<accession>A0AAP5QF48</accession>
<comment type="caution">
    <text evidence="2">The sequence shown here is derived from an EMBL/GenBank/DDBJ whole genome shotgun (WGS) entry which is preliminary data.</text>
</comment>
<evidence type="ECO:0000313" key="3">
    <source>
        <dbReference type="Proteomes" id="UP001246473"/>
    </source>
</evidence>
<dbReference type="AlphaFoldDB" id="A0AAP5QF48"/>